<evidence type="ECO:0000256" key="1">
    <source>
        <dbReference type="ARBA" id="ARBA00004442"/>
    </source>
</evidence>
<keyword evidence="4" id="KW-1134">Transmembrane beta strand</keyword>
<organism evidence="8 9">
    <name type="scientific">Aestuariispira insulae</name>
    <dbReference type="NCBI Taxonomy" id="1461337"/>
    <lineage>
        <taxon>Bacteria</taxon>
        <taxon>Pseudomonadati</taxon>
        <taxon>Pseudomonadota</taxon>
        <taxon>Alphaproteobacteria</taxon>
        <taxon>Rhodospirillales</taxon>
        <taxon>Kiloniellaceae</taxon>
        <taxon>Aestuariispira</taxon>
    </lineage>
</organism>
<dbReference type="PANTHER" id="PTHR30026:SF22">
    <property type="entry name" value="OUTER MEMBRANE EFFLUX PROTEIN"/>
    <property type="match status" value="1"/>
</dbReference>
<dbReference type="GO" id="GO:0015288">
    <property type="term" value="F:porin activity"/>
    <property type="evidence" value="ECO:0007669"/>
    <property type="project" value="TreeGrafter"/>
</dbReference>
<keyword evidence="9" id="KW-1185">Reference proteome</keyword>
<accession>A0A3D9HXD9</accession>
<name>A0A3D9HXD9_9PROT</name>
<sequence>MIFGDYRPDRHAHPSRTKNQSTLRRRLLVSCFGLGLMLPAAGSAEDLSAILPTLVSNHNLIEAARSDLSAAQERYQVARGGYYPEFETTSNWGHEYQTKPADDNTSLAFSEADFSITQRLYDFGATDATIDAAKLTVRQYEAQLTSTEQTLLLRGLTAYTNVARAKEAIGYAERAENNIKKQAELEDIRVQKGGGYSSDVLQAKTQLAGAQARLVAAQGTLKVARNSFKGVFGRFPENEADMSRPALPLHLIPANVEDAVAIALDNNPQLTAAQLSADIADETRKNAEASGFRPTIDVVADVKYKKNVSGTVGFKREALGKVEINFPFNLGLTAINTLKAAEQDHTSVLRRFRDARDQVEEQVRNSWAQLEVARLNSELLRSQAELAEAFLDQARRERELGQRSLLEVTQAETNLLNASSDAASAEADVAIAGFSLLNAMGQLSLDAALNQ</sequence>
<dbReference type="GO" id="GO:0009279">
    <property type="term" value="C:cell outer membrane"/>
    <property type="evidence" value="ECO:0007669"/>
    <property type="project" value="UniProtKB-SubCell"/>
</dbReference>
<keyword evidence="3" id="KW-0813">Transport</keyword>
<dbReference type="PANTHER" id="PTHR30026">
    <property type="entry name" value="OUTER MEMBRANE PROTEIN TOLC"/>
    <property type="match status" value="1"/>
</dbReference>
<keyword evidence="5" id="KW-0812">Transmembrane</keyword>
<dbReference type="SUPFAM" id="SSF56954">
    <property type="entry name" value="Outer membrane efflux proteins (OEP)"/>
    <property type="match status" value="1"/>
</dbReference>
<reference evidence="8 9" key="1">
    <citation type="submission" date="2018-07" db="EMBL/GenBank/DDBJ databases">
        <title>Genomic Encyclopedia of Type Strains, Phase III (KMG-III): the genomes of soil and plant-associated and newly described type strains.</title>
        <authorList>
            <person name="Whitman W."/>
        </authorList>
    </citation>
    <scope>NUCLEOTIDE SEQUENCE [LARGE SCALE GENOMIC DNA]</scope>
    <source>
        <strain evidence="8 9">CECT 8488</strain>
    </source>
</reference>
<proteinExistence type="inferred from homology"/>
<comment type="subcellular location">
    <subcellularLocation>
        <location evidence="1">Cell outer membrane</location>
    </subcellularLocation>
</comment>
<dbReference type="EMBL" id="QRDW01000001">
    <property type="protein sequence ID" value="RED54173.1"/>
    <property type="molecule type" value="Genomic_DNA"/>
</dbReference>
<evidence type="ECO:0000313" key="8">
    <source>
        <dbReference type="EMBL" id="RED54173.1"/>
    </source>
</evidence>
<dbReference type="InterPro" id="IPR051906">
    <property type="entry name" value="TolC-like"/>
</dbReference>
<gene>
    <name evidence="8" type="ORF">DFP90_101976</name>
</gene>
<keyword evidence="6" id="KW-0472">Membrane</keyword>
<evidence type="ECO:0000256" key="4">
    <source>
        <dbReference type="ARBA" id="ARBA00022452"/>
    </source>
</evidence>
<dbReference type="Pfam" id="PF02321">
    <property type="entry name" value="OEP"/>
    <property type="match status" value="2"/>
</dbReference>
<evidence type="ECO:0000256" key="5">
    <source>
        <dbReference type="ARBA" id="ARBA00022692"/>
    </source>
</evidence>
<dbReference type="GO" id="GO:1990281">
    <property type="term" value="C:efflux pump complex"/>
    <property type="evidence" value="ECO:0007669"/>
    <property type="project" value="TreeGrafter"/>
</dbReference>
<evidence type="ECO:0000256" key="6">
    <source>
        <dbReference type="ARBA" id="ARBA00023136"/>
    </source>
</evidence>
<comment type="caution">
    <text evidence="8">The sequence shown here is derived from an EMBL/GenBank/DDBJ whole genome shotgun (WGS) entry which is preliminary data.</text>
</comment>
<dbReference type="Proteomes" id="UP000256845">
    <property type="component" value="Unassembled WGS sequence"/>
</dbReference>
<dbReference type="InterPro" id="IPR003423">
    <property type="entry name" value="OMP_efflux"/>
</dbReference>
<keyword evidence="7" id="KW-0998">Cell outer membrane</keyword>
<dbReference type="AlphaFoldDB" id="A0A3D9HXD9"/>
<evidence type="ECO:0000256" key="3">
    <source>
        <dbReference type="ARBA" id="ARBA00022448"/>
    </source>
</evidence>
<comment type="similarity">
    <text evidence="2">Belongs to the outer membrane factor (OMF) (TC 1.B.17) family.</text>
</comment>
<dbReference type="Gene3D" id="1.20.1600.10">
    <property type="entry name" value="Outer membrane efflux proteins (OEP)"/>
    <property type="match status" value="1"/>
</dbReference>
<dbReference type="GO" id="GO:0015562">
    <property type="term" value="F:efflux transmembrane transporter activity"/>
    <property type="evidence" value="ECO:0007669"/>
    <property type="project" value="InterPro"/>
</dbReference>
<protein>
    <submittedName>
        <fullName evidence="8">Adhesin transport system outer membrane protein</fullName>
    </submittedName>
</protein>
<evidence type="ECO:0000256" key="7">
    <source>
        <dbReference type="ARBA" id="ARBA00023237"/>
    </source>
</evidence>
<evidence type="ECO:0000313" key="9">
    <source>
        <dbReference type="Proteomes" id="UP000256845"/>
    </source>
</evidence>
<evidence type="ECO:0000256" key="2">
    <source>
        <dbReference type="ARBA" id="ARBA00007613"/>
    </source>
</evidence>